<evidence type="ECO:0000259" key="10">
    <source>
        <dbReference type="SMART" id="SM01029"/>
    </source>
</evidence>
<dbReference type="InterPro" id="IPR018954">
    <property type="entry name" value="Betagal_dom2"/>
</dbReference>
<dbReference type="PRINTS" id="PR00742">
    <property type="entry name" value="GLHYDRLASE35"/>
</dbReference>
<evidence type="ECO:0000256" key="9">
    <source>
        <dbReference type="SAM" id="SignalP"/>
    </source>
</evidence>
<dbReference type="GeneID" id="25314650"/>
<dbReference type="Pfam" id="PF10435">
    <property type="entry name" value="BetaGal_dom2"/>
    <property type="match status" value="1"/>
</dbReference>
<evidence type="ECO:0000256" key="3">
    <source>
        <dbReference type="ARBA" id="ARBA00012756"/>
    </source>
</evidence>
<evidence type="ECO:0000256" key="4">
    <source>
        <dbReference type="ARBA" id="ARBA00022729"/>
    </source>
</evidence>
<dbReference type="GO" id="GO:0004565">
    <property type="term" value="F:beta-galactosidase activity"/>
    <property type="evidence" value="ECO:0007669"/>
    <property type="project" value="UniProtKB-EC"/>
</dbReference>
<dbReference type="Gene3D" id="2.60.120.260">
    <property type="entry name" value="Galactose-binding domain-like"/>
    <property type="match status" value="2"/>
</dbReference>
<dbReference type="FunFam" id="2.60.120.260:FF:000065">
    <property type="entry name" value="Beta-galactosidase A"/>
    <property type="match status" value="1"/>
</dbReference>
<dbReference type="RefSeq" id="XP_013330278.1">
    <property type="nucleotide sequence ID" value="XM_013474824.1"/>
</dbReference>
<organism evidence="11 12">
    <name type="scientific">Rasamsonia emersonii (strain ATCC 16479 / CBS 393.64 / IMI 116815)</name>
    <dbReference type="NCBI Taxonomy" id="1408163"/>
    <lineage>
        <taxon>Eukaryota</taxon>
        <taxon>Fungi</taxon>
        <taxon>Dikarya</taxon>
        <taxon>Ascomycota</taxon>
        <taxon>Pezizomycotina</taxon>
        <taxon>Eurotiomycetes</taxon>
        <taxon>Eurotiomycetidae</taxon>
        <taxon>Eurotiales</taxon>
        <taxon>Trichocomaceae</taxon>
        <taxon>Rasamsonia</taxon>
    </lineage>
</organism>
<evidence type="ECO:0000256" key="6">
    <source>
        <dbReference type="ARBA" id="ARBA00023180"/>
    </source>
</evidence>
<dbReference type="EMBL" id="LASV01000090">
    <property type="protein sequence ID" value="KKA23666.1"/>
    <property type="molecule type" value="Genomic_DNA"/>
</dbReference>
<gene>
    <name evidence="11" type="ORF">T310_2299</name>
</gene>
<evidence type="ECO:0000313" key="12">
    <source>
        <dbReference type="Proteomes" id="UP000053958"/>
    </source>
</evidence>
<evidence type="ECO:0000256" key="1">
    <source>
        <dbReference type="ARBA" id="ARBA00001412"/>
    </source>
</evidence>
<keyword evidence="6" id="KW-0325">Glycoprotein</keyword>
<dbReference type="Pfam" id="PF01301">
    <property type="entry name" value="Glyco_hydro_35"/>
    <property type="match status" value="1"/>
</dbReference>
<dbReference type="InterPro" id="IPR025300">
    <property type="entry name" value="BetaGal_jelly_roll_dom"/>
</dbReference>
<protein>
    <recommendedName>
        <fullName evidence="3">beta-galactosidase</fullName>
        <ecNumber evidence="3">3.2.1.23</ecNumber>
    </recommendedName>
</protein>
<dbReference type="GO" id="GO:0005975">
    <property type="term" value="P:carbohydrate metabolic process"/>
    <property type="evidence" value="ECO:0007669"/>
    <property type="project" value="InterPro"/>
</dbReference>
<comment type="similarity">
    <text evidence="2 8">Belongs to the glycosyl hydrolase 35 family.</text>
</comment>
<dbReference type="STRING" id="1408163.A0A0F4Z0S0"/>
<dbReference type="PANTHER" id="PTHR23421">
    <property type="entry name" value="BETA-GALACTOSIDASE RELATED"/>
    <property type="match status" value="1"/>
</dbReference>
<dbReference type="SUPFAM" id="SSF49785">
    <property type="entry name" value="Galactose-binding domain-like"/>
    <property type="match status" value="2"/>
</dbReference>
<feature type="chain" id="PRO_5002482088" description="beta-galactosidase" evidence="9">
    <location>
        <begin position="20"/>
        <end position="1006"/>
    </location>
</feature>
<dbReference type="SUPFAM" id="SSF117100">
    <property type="entry name" value="Beta-galactosidase LacA, domain 3"/>
    <property type="match status" value="1"/>
</dbReference>
<dbReference type="SMART" id="SM01029">
    <property type="entry name" value="BetaGal_dom2"/>
    <property type="match status" value="1"/>
</dbReference>
<keyword evidence="7" id="KW-0326">Glycosidase</keyword>
<keyword evidence="12" id="KW-1185">Reference proteome</keyword>
<dbReference type="Gene3D" id="2.60.390.10">
    <property type="entry name" value="Beta-galactosidase, domain 3"/>
    <property type="match status" value="1"/>
</dbReference>
<accession>A0A0F4Z0S0</accession>
<dbReference type="SUPFAM" id="SSF51011">
    <property type="entry name" value="Glycosyl hydrolase domain"/>
    <property type="match status" value="1"/>
</dbReference>
<evidence type="ECO:0000256" key="8">
    <source>
        <dbReference type="RuleBase" id="RU003679"/>
    </source>
</evidence>
<dbReference type="InterPro" id="IPR037110">
    <property type="entry name" value="Betagal_dom2_sf"/>
</dbReference>
<evidence type="ECO:0000256" key="7">
    <source>
        <dbReference type="ARBA" id="ARBA00023295"/>
    </source>
</evidence>
<evidence type="ECO:0000256" key="5">
    <source>
        <dbReference type="ARBA" id="ARBA00022801"/>
    </source>
</evidence>
<dbReference type="AlphaFoldDB" id="A0A0F4Z0S0"/>
<sequence>MLLGLFACAWLSCLGLAFALPGRLRLADKRQHLLQDIVTWDANSLLINGGRLMIFSGEFHPFRLPVPSLWLDIFQKVKALGFNTISFYVDWALVEGKQGNFSAEGVFDLQPFFDAAKTAGIYLIARPGPYINAESSGGGLPGWLQRIKGHLRTRDPEFMNAQAGYISKIGPIIAEAQITNGGPVILVQPEKQEYSHPEDGTSLDPLYMQEVEDYYRQAGIVVPLINNDGLNYGNFAPGTGVGQVDIYSHDSYPLGFDCSQPYNWTGDYFPTNFYTVHEEQSPTTPYSISEFQGGSFDPWGGYGVDNCATLLNNEFERVYNKNDFSFGVKIFNLYMIYGGTNWGNLGHPGGYTSYDYGSAITEDRTLTREKYSELKLEANFLKVSPAYLVADVHNVTNTSYTSTPAISVTRLSANTTAFWVVRHSDHTSVAATEYTLQLPTSVGMTTIPQNGSLLLNGRDSKILVTDYMVGSFWLLYSSAEIFTWKDHGSRTVLILYGGPGETHEAAFKSTSKPTILEGAAAVKTSGNIATINWRTSSTRTIIQLDTLYIYLLDRNSAYDYWVLDLSGSNNYSTAESVIVKAGYLLRTAQIQGGNLQLTGDINRTTTVEVISAPTNVSSVSFNGRRLPVQRQPSTGILTAEVEYKPPALHLPDLASLDWKVVDSLPEIQPTYNDSRWTPASNTYTNNTTGWNLTTPTSLYASDYGYHTGSLLFRGWFTANGNETTFSVHTQGGTAYGASVWVDDTFLGSWPGNSVTSNYTQCLQLPNLTPGTRHVFTVVIDDMGYDENGVIGADNMKNPRGILDYSLTGHNASDITWKVTGNLGGEDYVDRTRGPLNEGGLYAERQGWHLPKPPAEKFASGNPLVGIQRAGVAFYTASFTLDMPEGYDIPLAFIFTNSSSTLTTAQKKQNQNQNQNYRVQLYVNGYQFGKYVNNIGPQTTFPVPEGILNYHGINYIALSLWALDKEGARLAGLRLALTGHTQAVLSGYGRPVALSPMPEWEERRDAY</sequence>
<dbReference type="FunFam" id="3.20.20.80:FF:000040">
    <property type="entry name" value="Beta-galactosidase A"/>
    <property type="match status" value="1"/>
</dbReference>
<feature type="signal peptide" evidence="9">
    <location>
        <begin position="1"/>
        <end position="19"/>
    </location>
</feature>
<dbReference type="Pfam" id="PF13363">
    <property type="entry name" value="BetaGal_dom3"/>
    <property type="match status" value="1"/>
</dbReference>
<dbReference type="InterPro" id="IPR031330">
    <property type="entry name" value="Gly_Hdrlase_35_cat"/>
</dbReference>
<feature type="domain" description="Beta-galactosidase" evidence="10">
    <location>
        <begin position="387"/>
        <end position="560"/>
    </location>
</feature>
<proteinExistence type="inferred from homology"/>
<dbReference type="Gene3D" id="2.102.20.10">
    <property type="entry name" value="Beta-galactosidase, domain 2"/>
    <property type="match status" value="1"/>
</dbReference>
<dbReference type="Gene3D" id="3.20.20.80">
    <property type="entry name" value="Glycosidases"/>
    <property type="match status" value="1"/>
</dbReference>
<dbReference type="InterPro" id="IPR001944">
    <property type="entry name" value="Glycoside_Hdrlase_35"/>
</dbReference>
<name>A0A0F4Z0S0_RASE3</name>
<comment type="caution">
    <text evidence="11">The sequence shown here is derived from an EMBL/GenBank/DDBJ whole genome shotgun (WGS) entry which is preliminary data.</text>
</comment>
<comment type="catalytic activity">
    <reaction evidence="1">
        <text>Hydrolysis of terminal non-reducing beta-D-galactose residues in beta-D-galactosides.</text>
        <dbReference type="EC" id="3.2.1.23"/>
    </reaction>
</comment>
<dbReference type="InterPro" id="IPR036833">
    <property type="entry name" value="BetaGal_dom3_sf"/>
</dbReference>
<evidence type="ECO:0000256" key="2">
    <source>
        <dbReference type="ARBA" id="ARBA00009809"/>
    </source>
</evidence>
<dbReference type="InterPro" id="IPR017853">
    <property type="entry name" value="GH"/>
</dbReference>
<reference evidence="11 12" key="1">
    <citation type="submission" date="2015-04" db="EMBL/GenBank/DDBJ databases">
        <authorList>
            <person name="Heijne W.H."/>
            <person name="Fedorova N.D."/>
            <person name="Nierman W.C."/>
            <person name="Vollebregt A.W."/>
            <person name="Zhao Z."/>
            <person name="Wu L."/>
            <person name="Kumar M."/>
            <person name="Stam H."/>
            <person name="van den Berg M.A."/>
            <person name="Pel H.J."/>
        </authorList>
    </citation>
    <scope>NUCLEOTIDE SEQUENCE [LARGE SCALE GENOMIC DNA]</scope>
    <source>
        <strain evidence="11 12">CBS 393.64</strain>
    </source>
</reference>
<dbReference type="FunFam" id="2.102.20.10:FF:000001">
    <property type="entry name" value="Beta-galactosidase A"/>
    <property type="match status" value="1"/>
</dbReference>
<keyword evidence="5" id="KW-0378">Hydrolase</keyword>
<dbReference type="InterPro" id="IPR025972">
    <property type="entry name" value="BetaGal_dom3"/>
</dbReference>
<dbReference type="InterPro" id="IPR008979">
    <property type="entry name" value="Galactose-bd-like_sf"/>
</dbReference>
<dbReference type="Proteomes" id="UP000053958">
    <property type="component" value="Unassembled WGS sequence"/>
</dbReference>
<dbReference type="SUPFAM" id="SSF51445">
    <property type="entry name" value="(Trans)glycosidases"/>
    <property type="match status" value="1"/>
</dbReference>
<dbReference type="OrthoDB" id="1657402at2759"/>
<dbReference type="EC" id="3.2.1.23" evidence="3"/>
<evidence type="ECO:0000313" key="11">
    <source>
        <dbReference type="EMBL" id="KKA23666.1"/>
    </source>
</evidence>
<keyword evidence="4 9" id="KW-0732">Signal</keyword>
<dbReference type="Pfam" id="PF13364">
    <property type="entry name" value="BetaGal_ABD2"/>
    <property type="match status" value="2"/>
</dbReference>